<proteinExistence type="inferred from homology"/>
<dbReference type="EMBL" id="FOWC01000002">
    <property type="protein sequence ID" value="SFO61296.1"/>
    <property type="molecule type" value="Genomic_DNA"/>
</dbReference>
<feature type="domain" description="Peptidase S54 rhomboid" evidence="10">
    <location>
        <begin position="78"/>
        <end position="209"/>
    </location>
</feature>
<evidence type="ECO:0000256" key="4">
    <source>
        <dbReference type="ARBA" id="ARBA00022692"/>
    </source>
</evidence>
<evidence type="ECO:0000256" key="3">
    <source>
        <dbReference type="ARBA" id="ARBA00022670"/>
    </source>
</evidence>
<reference evidence="11 12" key="1">
    <citation type="submission" date="2016-10" db="EMBL/GenBank/DDBJ databases">
        <authorList>
            <person name="de Groot N.N."/>
        </authorList>
    </citation>
    <scope>NUCLEOTIDE SEQUENCE [LARGE SCALE GENOMIC DNA]</scope>
    <source>
        <strain evidence="11 12">DSM 44637</strain>
    </source>
</reference>
<dbReference type="AlphaFoldDB" id="A0A1I5IM70"/>
<comment type="similarity">
    <text evidence="2">Belongs to the peptidase S54 family.</text>
</comment>
<dbReference type="Gene3D" id="1.20.1540.10">
    <property type="entry name" value="Rhomboid-like"/>
    <property type="match status" value="1"/>
</dbReference>
<dbReference type="InterPro" id="IPR035952">
    <property type="entry name" value="Rhomboid-like_sf"/>
</dbReference>
<dbReference type="InterPro" id="IPR022764">
    <property type="entry name" value="Peptidase_S54_rhomboid_dom"/>
</dbReference>
<dbReference type="PANTHER" id="PTHR43066:SF1">
    <property type="entry name" value="RHOMBOID PROTEIN 2"/>
    <property type="match status" value="1"/>
</dbReference>
<evidence type="ECO:0000256" key="2">
    <source>
        <dbReference type="ARBA" id="ARBA00009045"/>
    </source>
</evidence>
<name>A0A1I5IM70_9PSEU</name>
<organism evidence="11 12">
    <name type="scientific">Amycolatopsis rubida</name>
    <dbReference type="NCBI Taxonomy" id="112413"/>
    <lineage>
        <taxon>Bacteria</taxon>
        <taxon>Bacillati</taxon>
        <taxon>Actinomycetota</taxon>
        <taxon>Actinomycetes</taxon>
        <taxon>Pseudonocardiales</taxon>
        <taxon>Pseudonocardiaceae</taxon>
        <taxon>Amycolatopsis</taxon>
    </lineage>
</organism>
<feature type="transmembrane region" description="Helical" evidence="9">
    <location>
        <begin position="160"/>
        <end position="182"/>
    </location>
</feature>
<dbReference type="Pfam" id="PF01694">
    <property type="entry name" value="Rhomboid"/>
    <property type="match status" value="1"/>
</dbReference>
<gene>
    <name evidence="11" type="ORF">SAMN05421854_102539</name>
</gene>
<accession>A0A1I5IM70</accession>
<keyword evidence="6 9" id="KW-1133">Transmembrane helix</keyword>
<comment type="subcellular location">
    <subcellularLocation>
        <location evidence="1">Membrane</location>
        <topology evidence="1">Multi-pass membrane protein</topology>
    </subcellularLocation>
</comment>
<evidence type="ECO:0000256" key="9">
    <source>
        <dbReference type="SAM" id="Phobius"/>
    </source>
</evidence>
<feature type="region of interest" description="Disordered" evidence="8">
    <location>
        <begin position="1"/>
        <end position="23"/>
    </location>
</feature>
<evidence type="ECO:0000256" key="7">
    <source>
        <dbReference type="ARBA" id="ARBA00023136"/>
    </source>
</evidence>
<dbReference type="PANTHER" id="PTHR43066">
    <property type="entry name" value="RHOMBOID-RELATED PROTEIN"/>
    <property type="match status" value="1"/>
</dbReference>
<dbReference type="RefSeq" id="WP_369805897.1">
    <property type="nucleotide sequence ID" value="NZ_FOWC01000002.1"/>
</dbReference>
<keyword evidence="4 9" id="KW-0812">Transmembrane</keyword>
<dbReference type="Proteomes" id="UP000199137">
    <property type="component" value="Unassembled WGS sequence"/>
</dbReference>
<dbReference type="STRING" id="112413.SAMN05421854_102539"/>
<evidence type="ECO:0000256" key="6">
    <source>
        <dbReference type="ARBA" id="ARBA00022989"/>
    </source>
</evidence>
<dbReference type="GO" id="GO:0016020">
    <property type="term" value="C:membrane"/>
    <property type="evidence" value="ECO:0007669"/>
    <property type="project" value="UniProtKB-SubCell"/>
</dbReference>
<evidence type="ECO:0000256" key="1">
    <source>
        <dbReference type="ARBA" id="ARBA00004141"/>
    </source>
</evidence>
<protein>
    <submittedName>
        <fullName evidence="11">Rhomboid family protein</fullName>
    </submittedName>
</protein>
<dbReference type="GO" id="GO:0004252">
    <property type="term" value="F:serine-type endopeptidase activity"/>
    <property type="evidence" value="ECO:0007669"/>
    <property type="project" value="InterPro"/>
</dbReference>
<feature type="transmembrane region" description="Helical" evidence="9">
    <location>
        <begin position="136"/>
        <end position="153"/>
    </location>
</feature>
<feature type="compositionally biased region" description="Pro residues" evidence="8">
    <location>
        <begin position="1"/>
        <end position="15"/>
    </location>
</feature>
<keyword evidence="3" id="KW-0645">Protease</keyword>
<feature type="transmembrane region" description="Helical" evidence="9">
    <location>
        <begin position="35"/>
        <end position="57"/>
    </location>
</feature>
<evidence type="ECO:0000313" key="12">
    <source>
        <dbReference type="Proteomes" id="UP000199137"/>
    </source>
</evidence>
<feature type="transmembrane region" description="Helical" evidence="9">
    <location>
        <begin position="188"/>
        <end position="207"/>
    </location>
</feature>
<evidence type="ECO:0000256" key="8">
    <source>
        <dbReference type="SAM" id="MobiDB-lite"/>
    </source>
</evidence>
<evidence type="ECO:0000313" key="11">
    <source>
        <dbReference type="EMBL" id="SFO61296.1"/>
    </source>
</evidence>
<keyword evidence="5" id="KW-0378">Hydrolase</keyword>
<evidence type="ECO:0000259" key="10">
    <source>
        <dbReference type="Pfam" id="PF01694"/>
    </source>
</evidence>
<dbReference type="GO" id="GO:0006508">
    <property type="term" value="P:proteolysis"/>
    <property type="evidence" value="ECO:0007669"/>
    <property type="project" value="UniProtKB-KW"/>
</dbReference>
<keyword evidence="7 9" id="KW-0472">Membrane</keyword>
<sequence>MSTLPPLPPTSPPPAAGSGKPVDAAKRILPPDPKAAAFVALGFVAVLYLVELLDVILPGEFTHGGILSREASSLDGILWAPLLHAGWSHLFSNTVPVLVFSFLAMAAGIGRFAVVTAIIWLVSGLGVWLVGPANTYTVGASGLAFGWLAYLLVRGLFHRSFAQIAVAVVLLGIWSGMLWGLLPGNPGISWQGHLFGALAGILAAWLTSRGERVKSRKIEPTTPGNLGM</sequence>
<evidence type="ECO:0000256" key="5">
    <source>
        <dbReference type="ARBA" id="ARBA00022801"/>
    </source>
</evidence>
<dbReference type="SUPFAM" id="SSF144091">
    <property type="entry name" value="Rhomboid-like"/>
    <property type="match status" value="1"/>
</dbReference>